<evidence type="ECO:0000313" key="2">
    <source>
        <dbReference type="Proteomes" id="UP000664034"/>
    </source>
</evidence>
<reference evidence="1" key="1">
    <citation type="submission" date="2021-03" db="EMBL/GenBank/DDBJ databases">
        <title>Fibrella sp. HMF5335 genome sequencing and assembly.</title>
        <authorList>
            <person name="Kang H."/>
            <person name="Kim H."/>
            <person name="Bae S."/>
            <person name="Joh K."/>
        </authorList>
    </citation>
    <scope>NUCLEOTIDE SEQUENCE</scope>
    <source>
        <strain evidence="1">HMF5335</strain>
    </source>
</reference>
<name>A0A939GLD7_9BACT</name>
<proteinExistence type="predicted"/>
<comment type="caution">
    <text evidence="1">The sequence shown here is derived from an EMBL/GenBank/DDBJ whole genome shotgun (WGS) entry which is preliminary data.</text>
</comment>
<protein>
    <submittedName>
        <fullName evidence="1">Uncharacterized protein</fullName>
    </submittedName>
</protein>
<dbReference type="Proteomes" id="UP000664034">
    <property type="component" value="Unassembled WGS sequence"/>
</dbReference>
<organism evidence="1 2">
    <name type="scientific">Fibrella rubiginis</name>
    <dbReference type="NCBI Taxonomy" id="2817060"/>
    <lineage>
        <taxon>Bacteria</taxon>
        <taxon>Pseudomonadati</taxon>
        <taxon>Bacteroidota</taxon>
        <taxon>Cytophagia</taxon>
        <taxon>Cytophagales</taxon>
        <taxon>Spirosomataceae</taxon>
        <taxon>Fibrella</taxon>
    </lineage>
</organism>
<gene>
    <name evidence="1" type="ORF">J2I47_18515</name>
</gene>
<accession>A0A939GLD7</accession>
<evidence type="ECO:0000313" key="1">
    <source>
        <dbReference type="EMBL" id="MBO0938552.1"/>
    </source>
</evidence>
<dbReference type="AlphaFoldDB" id="A0A939GLD7"/>
<dbReference type="RefSeq" id="WP_207366094.1">
    <property type="nucleotide sequence ID" value="NZ_JAFMYV010000010.1"/>
</dbReference>
<keyword evidence="2" id="KW-1185">Reference proteome</keyword>
<dbReference type="EMBL" id="JAFMYV010000010">
    <property type="protein sequence ID" value="MBO0938552.1"/>
    <property type="molecule type" value="Genomic_DNA"/>
</dbReference>
<sequence length="88" mass="9780">MIPSTIQKTTVLALLAACGLLTVSVSALLWVNSRRVAHYNDEINDLRRHVATADGQVQRLSQKLEDCLTVKKSHDSARKALPLTRGWE</sequence>